<dbReference type="Gene3D" id="3.50.30.60">
    <property type="entry name" value="LD-carboxypeptidase A C-terminal domain-like"/>
    <property type="match status" value="1"/>
</dbReference>
<dbReference type="InterPro" id="IPR027461">
    <property type="entry name" value="Carboxypeptidase_A_C_sf"/>
</dbReference>
<keyword evidence="3" id="KW-1185">Reference proteome</keyword>
<evidence type="ECO:0000313" key="3">
    <source>
        <dbReference type="Proteomes" id="UP000655366"/>
    </source>
</evidence>
<name>A0A931GA59_9MICC</name>
<dbReference type="InterPro" id="IPR003507">
    <property type="entry name" value="S66_fam"/>
</dbReference>
<organism evidence="2 3">
    <name type="scientific">Arthrobacter terrae</name>
    <dbReference type="NCBI Taxonomy" id="2935737"/>
    <lineage>
        <taxon>Bacteria</taxon>
        <taxon>Bacillati</taxon>
        <taxon>Actinomycetota</taxon>
        <taxon>Actinomycetes</taxon>
        <taxon>Micrococcales</taxon>
        <taxon>Micrococcaceae</taxon>
        <taxon>Arthrobacter</taxon>
    </lineage>
</organism>
<gene>
    <name evidence="2" type="ORF">IV500_20465</name>
</gene>
<accession>A0A931GA59</accession>
<dbReference type="RefSeq" id="WP_196398662.1">
    <property type="nucleotide sequence ID" value="NZ_JADNYM010000038.1"/>
</dbReference>
<evidence type="ECO:0000313" key="2">
    <source>
        <dbReference type="EMBL" id="MBG0741734.1"/>
    </source>
</evidence>
<protein>
    <recommendedName>
        <fullName evidence="1">LD-carboxypeptidase C-terminal domain-containing protein</fullName>
    </recommendedName>
</protein>
<dbReference type="Proteomes" id="UP000655366">
    <property type="component" value="Unassembled WGS sequence"/>
</dbReference>
<dbReference type="Pfam" id="PF17676">
    <property type="entry name" value="Peptidase_S66C"/>
    <property type="match status" value="1"/>
</dbReference>
<dbReference type="SUPFAM" id="SSF141986">
    <property type="entry name" value="LD-carboxypeptidase A C-terminal domain-like"/>
    <property type="match status" value="1"/>
</dbReference>
<feature type="domain" description="LD-carboxypeptidase C-terminal" evidence="1">
    <location>
        <begin position="72"/>
        <end position="190"/>
    </location>
</feature>
<dbReference type="InterPro" id="IPR040921">
    <property type="entry name" value="Peptidase_S66C"/>
</dbReference>
<sequence length="205" mass="22052">MDTPYRVPESLMSWIDIASLPPGGSFKQTPPGVHRVNDWDDWENKPEVTENAWNGTGAWERLDKGQDDVSVTGRLIGGCIETMVNLAGTRYLNTQSLREDPAGSVIVYVEASSVDATTICRHLHGMRLAGFFDGATAILVGRTGAPDSATLTQDEAVLDALGSLGIPIIGNVECGHVPPQLPIVNGAQGHLVFNKKDQYLEQTLA</sequence>
<dbReference type="PANTHER" id="PTHR30237">
    <property type="entry name" value="MURAMOYLTETRAPEPTIDE CARBOXYPEPTIDASE"/>
    <property type="match status" value="1"/>
</dbReference>
<proteinExistence type="predicted"/>
<comment type="caution">
    <text evidence="2">The sequence shown here is derived from an EMBL/GenBank/DDBJ whole genome shotgun (WGS) entry which is preliminary data.</text>
</comment>
<dbReference type="EMBL" id="JADNYM010000038">
    <property type="protein sequence ID" value="MBG0741734.1"/>
    <property type="molecule type" value="Genomic_DNA"/>
</dbReference>
<reference evidence="2 3" key="1">
    <citation type="submission" date="2020-11" db="EMBL/GenBank/DDBJ databases">
        <title>Arthrobacter antarcticus sp. nov., isolated from Antarctic Soil.</title>
        <authorList>
            <person name="Li J."/>
        </authorList>
    </citation>
    <scope>NUCLEOTIDE SEQUENCE [LARGE SCALE GENOMIC DNA]</scope>
    <source>
        <strain evidence="2 3">Z1-20</strain>
    </source>
</reference>
<dbReference type="PANTHER" id="PTHR30237:SF5">
    <property type="entry name" value="CARBOXYPEPTIDASE VC_A0337-RELATED"/>
    <property type="match status" value="1"/>
</dbReference>
<dbReference type="AlphaFoldDB" id="A0A931GA59"/>
<evidence type="ECO:0000259" key="1">
    <source>
        <dbReference type="Pfam" id="PF17676"/>
    </source>
</evidence>